<keyword evidence="3" id="KW-0732">Signal</keyword>
<evidence type="ECO:0000259" key="4">
    <source>
        <dbReference type="Pfam" id="PF25954"/>
    </source>
</evidence>
<dbReference type="Pfam" id="PF25954">
    <property type="entry name" value="Beta-barrel_RND_2"/>
    <property type="match status" value="1"/>
</dbReference>
<dbReference type="InterPro" id="IPR058792">
    <property type="entry name" value="Beta-barrel_RND_2"/>
</dbReference>
<dbReference type="Gene3D" id="1.10.287.470">
    <property type="entry name" value="Helix hairpin bin"/>
    <property type="match status" value="1"/>
</dbReference>
<dbReference type="AlphaFoldDB" id="A0A4R3YP90"/>
<dbReference type="Proteomes" id="UP000295645">
    <property type="component" value="Unassembled WGS sequence"/>
</dbReference>
<dbReference type="EMBL" id="SMCS01000005">
    <property type="protein sequence ID" value="TCV93378.1"/>
    <property type="molecule type" value="Genomic_DNA"/>
</dbReference>
<dbReference type="InterPro" id="IPR058649">
    <property type="entry name" value="CzcB_C"/>
</dbReference>
<accession>A0A4R3YP90</accession>
<evidence type="ECO:0000256" key="3">
    <source>
        <dbReference type="SAM" id="SignalP"/>
    </source>
</evidence>
<dbReference type="OrthoDB" id="9806939at2"/>
<gene>
    <name evidence="7" type="ORF">EC912_105238</name>
</gene>
<organism evidence="7 8">
    <name type="scientific">Luteibacter rhizovicinus</name>
    <dbReference type="NCBI Taxonomy" id="242606"/>
    <lineage>
        <taxon>Bacteria</taxon>
        <taxon>Pseudomonadati</taxon>
        <taxon>Pseudomonadota</taxon>
        <taxon>Gammaproteobacteria</taxon>
        <taxon>Lysobacterales</taxon>
        <taxon>Rhodanobacteraceae</taxon>
        <taxon>Luteibacter</taxon>
    </lineage>
</organism>
<dbReference type="InterPro" id="IPR051909">
    <property type="entry name" value="MFP_Cation_Efflux"/>
</dbReference>
<dbReference type="Pfam" id="PF25975">
    <property type="entry name" value="CzcB_C"/>
    <property type="match status" value="1"/>
</dbReference>
<reference evidence="7 8" key="1">
    <citation type="submission" date="2019-03" db="EMBL/GenBank/DDBJ databases">
        <title>Above-ground endophytic microbial communities from plants in different locations in the United States.</title>
        <authorList>
            <person name="Frank C."/>
        </authorList>
    </citation>
    <scope>NUCLEOTIDE SEQUENCE [LARGE SCALE GENOMIC DNA]</scope>
    <source>
        <strain evidence="7 8">LP_13_YM</strain>
    </source>
</reference>
<keyword evidence="8" id="KW-1185">Reference proteome</keyword>
<dbReference type="RefSeq" id="WP_132145129.1">
    <property type="nucleotide sequence ID" value="NZ_SMCS01000005.1"/>
</dbReference>
<dbReference type="Gene3D" id="2.40.30.170">
    <property type="match status" value="1"/>
</dbReference>
<evidence type="ECO:0000256" key="2">
    <source>
        <dbReference type="ARBA" id="ARBA00022448"/>
    </source>
</evidence>
<dbReference type="Gene3D" id="2.40.420.20">
    <property type="match status" value="1"/>
</dbReference>
<dbReference type="Pfam" id="PF25973">
    <property type="entry name" value="BSH_CzcB"/>
    <property type="match status" value="1"/>
</dbReference>
<evidence type="ECO:0000256" key="1">
    <source>
        <dbReference type="ARBA" id="ARBA00009477"/>
    </source>
</evidence>
<feature type="signal peptide" evidence="3">
    <location>
        <begin position="1"/>
        <end position="23"/>
    </location>
</feature>
<evidence type="ECO:0000259" key="6">
    <source>
        <dbReference type="Pfam" id="PF25975"/>
    </source>
</evidence>
<dbReference type="SUPFAM" id="SSF111369">
    <property type="entry name" value="HlyD-like secretion proteins"/>
    <property type="match status" value="1"/>
</dbReference>
<dbReference type="InterPro" id="IPR006143">
    <property type="entry name" value="RND_pump_MFP"/>
</dbReference>
<dbReference type="InterPro" id="IPR058647">
    <property type="entry name" value="BSH_CzcB-like"/>
</dbReference>
<dbReference type="PANTHER" id="PTHR30097">
    <property type="entry name" value="CATION EFFLUX SYSTEM PROTEIN CUSB"/>
    <property type="match status" value="1"/>
</dbReference>
<feature type="domain" description="CzcB-like barrel-sandwich hybrid" evidence="5">
    <location>
        <begin position="85"/>
        <end position="219"/>
    </location>
</feature>
<feature type="chain" id="PRO_5020746641" evidence="3">
    <location>
        <begin position="24"/>
        <end position="376"/>
    </location>
</feature>
<dbReference type="GO" id="GO:0016020">
    <property type="term" value="C:membrane"/>
    <property type="evidence" value="ECO:0007669"/>
    <property type="project" value="InterPro"/>
</dbReference>
<name>A0A4R3YP90_9GAMM</name>
<dbReference type="GO" id="GO:0022857">
    <property type="term" value="F:transmembrane transporter activity"/>
    <property type="evidence" value="ECO:0007669"/>
    <property type="project" value="InterPro"/>
</dbReference>
<feature type="domain" description="CusB-like beta-barrel" evidence="4">
    <location>
        <begin position="233"/>
        <end position="307"/>
    </location>
</feature>
<sequence>MFFRPLKTLPTLFLALTTSLFLAACSRGADDRQDVSPAVVIEHGVLRVPEKSPLRTRLKVQPVVLRDLAHPLVSPAMIEADPAYTVNILSPLTGRVVALKAGLGDRVARGQVLAVIASGDYAQATSDKQKAGDVLALARKTMERAEGVKEAGGAAQKDLEAARSAYVQAQAEYNRSEVRLASLGDIGAGKDGARRMTIVSPTDGSITSLSTAVGAFANDPNAVLMTVTNLRHVWVTANVAENEATQIAPEQQADVTLPAWPGRDFHGTVQSVSAVLDADTRRIKARIAVPNDDDALKPNMFATATFRVPQAKSLLVPQSALLMNNESVSVFVEVSPWAFVRRSVELGRDEGDEARVVAGLKPGDRIVVAGGVLIND</sequence>
<dbReference type="FunFam" id="2.40.30.170:FF:000010">
    <property type="entry name" value="Efflux RND transporter periplasmic adaptor subunit"/>
    <property type="match status" value="1"/>
</dbReference>
<comment type="similarity">
    <text evidence="1">Belongs to the membrane fusion protein (MFP) (TC 8.A.1) family.</text>
</comment>
<evidence type="ECO:0000313" key="8">
    <source>
        <dbReference type="Proteomes" id="UP000295645"/>
    </source>
</evidence>
<evidence type="ECO:0000259" key="5">
    <source>
        <dbReference type="Pfam" id="PF25973"/>
    </source>
</evidence>
<feature type="domain" description="CzcB-like C-terminal circularly permuted SH3-like" evidence="6">
    <location>
        <begin position="315"/>
        <end position="370"/>
    </location>
</feature>
<comment type="caution">
    <text evidence="7">The sequence shown here is derived from an EMBL/GenBank/DDBJ whole genome shotgun (WGS) entry which is preliminary data.</text>
</comment>
<dbReference type="NCBIfam" id="TIGR01730">
    <property type="entry name" value="RND_mfp"/>
    <property type="match status" value="1"/>
</dbReference>
<dbReference type="PROSITE" id="PS51257">
    <property type="entry name" value="PROKAR_LIPOPROTEIN"/>
    <property type="match status" value="1"/>
</dbReference>
<evidence type="ECO:0000313" key="7">
    <source>
        <dbReference type="EMBL" id="TCV93378.1"/>
    </source>
</evidence>
<proteinExistence type="inferred from homology"/>
<protein>
    <submittedName>
        <fullName evidence="7">Cobalt-zinc-cadmium efflux system membrane fusion protein</fullName>
    </submittedName>
</protein>
<keyword evidence="2" id="KW-0813">Transport</keyword>